<proteinExistence type="predicted"/>
<evidence type="ECO:0000313" key="1">
    <source>
        <dbReference type="EMBL" id="KJX98244.1"/>
    </source>
</evidence>
<accession>A0A0F4GLD5</accession>
<dbReference type="AlphaFoldDB" id="A0A0F4GLD5"/>
<dbReference type="Proteomes" id="UP000033647">
    <property type="component" value="Unassembled WGS sequence"/>
</dbReference>
<dbReference type="OrthoDB" id="10313915at2759"/>
<sequence length="123" mass="13905">MEHNTSSTPSEAEENYLSTPETLQLLASGHRKIAEVLVKAAKENGLKYLDSSMDDEMAVARYMKGLREADEHLIDRLIKQRAAPKGRFENFSEQADAYYPEAHKKIWASIFMPDKDSTAKDGQ</sequence>
<keyword evidence="2" id="KW-1185">Reference proteome</keyword>
<evidence type="ECO:0000313" key="2">
    <source>
        <dbReference type="Proteomes" id="UP000033647"/>
    </source>
</evidence>
<name>A0A0F4GLD5_9PEZI</name>
<protein>
    <submittedName>
        <fullName evidence="1">Uncharacterized protein</fullName>
    </submittedName>
</protein>
<gene>
    <name evidence="1" type="ORF">TI39_contig424g00010</name>
</gene>
<comment type="caution">
    <text evidence="1">The sequence shown here is derived from an EMBL/GenBank/DDBJ whole genome shotgun (WGS) entry which is preliminary data.</text>
</comment>
<organism evidence="1 2">
    <name type="scientific">Zymoseptoria brevis</name>
    <dbReference type="NCBI Taxonomy" id="1047168"/>
    <lineage>
        <taxon>Eukaryota</taxon>
        <taxon>Fungi</taxon>
        <taxon>Dikarya</taxon>
        <taxon>Ascomycota</taxon>
        <taxon>Pezizomycotina</taxon>
        <taxon>Dothideomycetes</taxon>
        <taxon>Dothideomycetidae</taxon>
        <taxon>Mycosphaerellales</taxon>
        <taxon>Mycosphaerellaceae</taxon>
        <taxon>Zymoseptoria</taxon>
    </lineage>
</organism>
<reference evidence="1 2" key="1">
    <citation type="submission" date="2015-03" db="EMBL/GenBank/DDBJ databases">
        <title>RNA-seq based gene annotation and comparative genomics of four Zymoseptoria species reveal species-specific pathogenicity related genes and transposable element activity.</title>
        <authorList>
            <person name="Grandaubert J."/>
            <person name="Bhattacharyya A."/>
            <person name="Stukenbrock E.H."/>
        </authorList>
    </citation>
    <scope>NUCLEOTIDE SEQUENCE [LARGE SCALE GENOMIC DNA]</scope>
    <source>
        <strain evidence="1 2">Zb18110</strain>
    </source>
</reference>
<dbReference type="EMBL" id="LAFY01000416">
    <property type="protein sequence ID" value="KJX98244.1"/>
    <property type="molecule type" value="Genomic_DNA"/>
</dbReference>